<dbReference type="Proteomes" id="UP000288197">
    <property type="component" value="Unassembled WGS sequence"/>
</dbReference>
<name>A0A369ASY6_9ENTE</name>
<protein>
    <submittedName>
        <fullName evidence="2">Uncharacterized protein</fullName>
    </submittedName>
</protein>
<feature type="region of interest" description="Disordered" evidence="1">
    <location>
        <begin position="44"/>
        <end position="101"/>
    </location>
</feature>
<gene>
    <name evidence="2" type="ORF">CBF32_10050</name>
</gene>
<dbReference type="AlphaFoldDB" id="A0A369ASY6"/>
<keyword evidence="3" id="KW-1185">Reference proteome</keyword>
<evidence type="ECO:0000313" key="3">
    <source>
        <dbReference type="Proteomes" id="UP000288197"/>
    </source>
</evidence>
<proteinExistence type="predicted"/>
<accession>A0A369ASY6</accession>
<dbReference type="OrthoDB" id="2152070at2"/>
<dbReference type="EMBL" id="NGJX01000010">
    <property type="protein sequence ID" value="RSU00941.1"/>
    <property type="molecule type" value="Genomic_DNA"/>
</dbReference>
<organism evidence="2 3">
    <name type="scientific">Vagococcus fluvialis</name>
    <dbReference type="NCBI Taxonomy" id="2738"/>
    <lineage>
        <taxon>Bacteria</taxon>
        <taxon>Bacillati</taxon>
        <taxon>Bacillota</taxon>
        <taxon>Bacilli</taxon>
        <taxon>Lactobacillales</taxon>
        <taxon>Enterococcaceae</taxon>
        <taxon>Vagococcus</taxon>
    </lineage>
</organism>
<evidence type="ECO:0000256" key="1">
    <source>
        <dbReference type="SAM" id="MobiDB-lite"/>
    </source>
</evidence>
<evidence type="ECO:0000313" key="2">
    <source>
        <dbReference type="EMBL" id="RSU00941.1"/>
    </source>
</evidence>
<dbReference type="RefSeq" id="WP_114290111.1">
    <property type="nucleotide sequence ID" value="NZ_JAFLWL010000016.1"/>
</dbReference>
<sequence length="218" mass="24197">MKEAITIISIISALSVNLFKASINQPQKVLINPSEIVDSLVNKDSKETNEQTESSFSINSNNLEEINETTKKDIDGNSTLKTKPISEMTEPSSNSSDKRVSNSQIKDGFNYLGHHYELGNFSGTGFVPTWTNTVFQWNDFPTHYLVELNSYPGQTIFDLQIGSEVILNGQTYTVYNIVYNQANDQEGLDMVLNSGAAISIQVCVSSSENSSLNLYFLK</sequence>
<dbReference type="GeneID" id="63147004"/>
<reference evidence="2 3" key="1">
    <citation type="submission" date="2017-05" db="EMBL/GenBank/DDBJ databases">
        <title>Vagococcus spp. assemblies.</title>
        <authorList>
            <person name="Gulvik C.A."/>
        </authorList>
    </citation>
    <scope>NUCLEOTIDE SEQUENCE [LARGE SCALE GENOMIC DNA]</scope>
    <source>
        <strain evidence="2 3">NCFB 2497</strain>
    </source>
</reference>
<comment type="caution">
    <text evidence="2">The sequence shown here is derived from an EMBL/GenBank/DDBJ whole genome shotgun (WGS) entry which is preliminary data.</text>
</comment>
<feature type="compositionally biased region" description="Low complexity" evidence="1">
    <location>
        <begin position="53"/>
        <end position="64"/>
    </location>
</feature>